<gene>
    <name evidence="2" type="ORF">HT134_36270</name>
</gene>
<sequence>MTDEPREDEHPDIDDAKHAVQQSRERAEQELRQARERARRMLGLADRLRRLREENGFHQLFEEAFGGRG</sequence>
<accession>A0A7Y6IW95</accession>
<keyword evidence="3" id="KW-1185">Reference proteome</keyword>
<name>A0A7Y6IW95_9ACTN</name>
<comment type="caution">
    <text evidence="2">The sequence shown here is derived from an EMBL/GenBank/DDBJ whole genome shotgun (WGS) entry which is preliminary data.</text>
</comment>
<organism evidence="2 3">
    <name type="scientific">Nonomuraea rhodomycinica</name>
    <dbReference type="NCBI Taxonomy" id="1712872"/>
    <lineage>
        <taxon>Bacteria</taxon>
        <taxon>Bacillati</taxon>
        <taxon>Actinomycetota</taxon>
        <taxon>Actinomycetes</taxon>
        <taxon>Streptosporangiales</taxon>
        <taxon>Streptosporangiaceae</taxon>
        <taxon>Nonomuraea</taxon>
    </lineage>
</organism>
<dbReference type="RefSeq" id="WP_175604991.1">
    <property type="nucleotide sequence ID" value="NZ_JABWGO010000012.1"/>
</dbReference>
<feature type="compositionally biased region" description="Basic and acidic residues" evidence="1">
    <location>
        <begin position="7"/>
        <end position="34"/>
    </location>
</feature>
<dbReference type="Pfam" id="PF24596">
    <property type="entry name" value="DUF7620"/>
    <property type="match status" value="1"/>
</dbReference>
<evidence type="ECO:0000313" key="2">
    <source>
        <dbReference type="EMBL" id="NUW45532.1"/>
    </source>
</evidence>
<reference evidence="2 3" key="1">
    <citation type="submission" date="2020-06" db="EMBL/GenBank/DDBJ databases">
        <authorList>
            <person name="Chanama M."/>
        </authorList>
    </citation>
    <scope>NUCLEOTIDE SEQUENCE [LARGE SCALE GENOMIC DNA]</scope>
    <source>
        <strain evidence="2 3">TBRC6557</strain>
    </source>
</reference>
<dbReference type="Proteomes" id="UP000546126">
    <property type="component" value="Unassembled WGS sequence"/>
</dbReference>
<protein>
    <submittedName>
        <fullName evidence="2">Uncharacterized protein</fullName>
    </submittedName>
</protein>
<dbReference type="AlphaFoldDB" id="A0A7Y6IW95"/>
<dbReference type="EMBL" id="JABWGO010000012">
    <property type="protein sequence ID" value="NUW45532.1"/>
    <property type="molecule type" value="Genomic_DNA"/>
</dbReference>
<evidence type="ECO:0000313" key="3">
    <source>
        <dbReference type="Proteomes" id="UP000546126"/>
    </source>
</evidence>
<evidence type="ECO:0000256" key="1">
    <source>
        <dbReference type="SAM" id="MobiDB-lite"/>
    </source>
</evidence>
<feature type="region of interest" description="Disordered" evidence="1">
    <location>
        <begin position="1"/>
        <end position="34"/>
    </location>
</feature>
<proteinExistence type="predicted"/>
<dbReference type="InterPro" id="IPR056037">
    <property type="entry name" value="DUF7620"/>
</dbReference>